<dbReference type="GO" id="GO:0005789">
    <property type="term" value="C:endoplasmic reticulum membrane"/>
    <property type="evidence" value="ECO:0007669"/>
    <property type="project" value="TreeGrafter"/>
</dbReference>
<comment type="caution">
    <text evidence="9">The sequence shown here is derived from an EMBL/GenBank/DDBJ whole genome shotgun (WGS) entry which is preliminary data.</text>
</comment>
<evidence type="ECO:0000256" key="4">
    <source>
        <dbReference type="ARBA" id="ARBA00022989"/>
    </source>
</evidence>
<comment type="similarity">
    <text evidence="2">Belongs to the ERGIC family.</text>
</comment>
<feature type="domain" description="Endoplasmic reticulum vesicle transporter C-terminal" evidence="7">
    <location>
        <begin position="164"/>
        <end position="382"/>
    </location>
</feature>
<dbReference type="PANTHER" id="PTHR10984:SF25">
    <property type="entry name" value="ENDOPLASMIC RETICULUM-GOLGI INTERMEDIATE COMPARTMENT PROTEIN 3"/>
    <property type="match status" value="1"/>
</dbReference>
<evidence type="ECO:0000256" key="2">
    <source>
        <dbReference type="ARBA" id="ARBA00005648"/>
    </source>
</evidence>
<keyword evidence="4 6" id="KW-1133">Transmembrane helix</keyword>
<dbReference type="Pfam" id="PF13850">
    <property type="entry name" value="ERGIC_N"/>
    <property type="match status" value="1"/>
</dbReference>
<dbReference type="PANTHER" id="PTHR10984">
    <property type="entry name" value="ENDOPLASMIC RETICULUM-GOLGI INTERMEDIATE COMPARTMENT PROTEIN"/>
    <property type="match status" value="1"/>
</dbReference>
<evidence type="ECO:0000256" key="3">
    <source>
        <dbReference type="ARBA" id="ARBA00022692"/>
    </source>
</evidence>
<dbReference type="Proteomes" id="UP001212152">
    <property type="component" value="Unassembled WGS sequence"/>
</dbReference>
<keyword evidence="5 6" id="KW-0472">Membrane</keyword>
<gene>
    <name evidence="9" type="ORF">HDU87_001178</name>
</gene>
<keyword evidence="10" id="KW-1185">Reference proteome</keyword>
<accession>A0AAD5TDU6</accession>
<feature type="domain" description="Endoplasmic reticulum vesicle transporter N-terminal" evidence="8">
    <location>
        <begin position="26"/>
        <end position="115"/>
    </location>
</feature>
<evidence type="ECO:0000259" key="7">
    <source>
        <dbReference type="Pfam" id="PF07970"/>
    </source>
</evidence>
<evidence type="ECO:0000256" key="5">
    <source>
        <dbReference type="ARBA" id="ARBA00023136"/>
    </source>
</evidence>
<dbReference type="GO" id="GO:0000139">
    <property type="term" value="C:Golgi membrane"/>
    <property type="evidence" value="ECO:0007669"/>
    <property type="project" value="TreeGrafter"/>
</dbReference>
<reference evidence="9" key="1">
    <citation type="submission" date="2020-05" db="EMBL/GenBank/DDBJ databases">
        <title>Phylogenomic resolution of chytrid fungi.</title>
        <authorList>
            <person name="Stajich J.E."/>
            <person name="Amses K."/>
            <person name="Simmons R."/>
            <person name="Seto K."/>
            <person name="Myers J."/>
            <person name="Bonds A."/>
            <person name="Quandt C.A."/>
            <person name="Barry K."/>
            <person name="Liu P."/>
            <person name="Grigoriev I."/>
            <person name="Longcore J.E."/>
            <person name="James T.Y."/>
        </authorList>
    </citation>
    <scope>NUCLEOTIDE SEQUENCE</scope>
    <source>
        <strain evidence="9">JEL0379</strain>
    </source>
</reference>
<dbReference type="InterPro" id="IPR012936">
    <property type="entry name" value="Erv_C"/>
</dbReference>
<dbReference type="EMBL" id="JADGJQ010000122">
    <property type="protein sequence ID" value="KAJ3168379.1"/>
    <property type="molecule type" value="Genomic_DNA"/>
</dbReference>
<organism evidence="9 10">
    <name type="scientific">Geranomyces variabilis</name>
    <dbReference type="NCBI Taxonomy" id="109894"/>
    <lineage>
        <taxon>Eukaryota</taxon>
        <taxon>Fungi</taxon>
        <taxon>Fungi incertae sedis</taxon>
        <taxon>Chytridiomycota</taxon>
        <taxon>Chytridiomycota incertae sedis</taxon>
        <taxon>Chytridiomycetes</taxon>
        <taxon>Spizellomycetales</taxon>
        <taxon>Powellomycetaceae</taxon>
        <taxon>Geranomyces</taxon>
    </lineage>
</organism>
<feature type="transmembrane region" description="Helical" evidence="6">
    <location>
        <begin position="363"/>
        <end position="386"/>
    </location>
</feature>
<evidence type="ECO:0000256" key="1">
    <source>
        <dbReference type="ARBA" id="ARBA00004141"/>
    </source>
</evidence>
<sequence>MSTLRRRTGGSVSAGGAPAPSFLDKFRDFDAYAKPIEDFRIKTTSGAAVTLVSAVVIFVLLLSEFIDWRTVTLQPSLEVDKARNEKLTINLNITVPHVPCYLLSIDVMDVAGEHQNDVAHTIYKARLDEQGRHIDVSKSNIGDSTKQMDDAAKRVAEKNYCGSCYGGKAPASGCCNTCEDVQKAYAEMGWSFIAASEIEQCVKEGWAEKVANQSHEGCNIWGKLEVNKVAGNFHLAPGKSFSQSNMHVHDLAPYLKEKRFDFTHEIHSLSFGKRVGFGNPLDGVVKQTREGYQMFQYYVKVVSTRFRFMNGTTIHTNQFSATEHDRDTTPTAHAGGLPGVFFNYDISPMLVTYTEYQKPFTHFLTDICAVVGGVFTVAGIVDSFIFTAHKQLKRKLDIGKAG</sequence>
<name>A0AAD5TDU6_9FUNG</name>
<proteinExistence type="inferred from homology"/>
<protein>
    <recommendedName>
        <fullName evidence="11">Endoplasmic reticulum-Golgi intermediate compartment protein 3</fullName>
    </recommendedName>
</protein>
<evidence type="ECO:0000259" key="8">
    <source>
        <dbReference type="Pfam" id="PF13850"/>
    </source>
</evidence>
<evidence type="ECO:0000313" key="9">
    <source>
        <dbReference type="EMBL" id="KAJ3168379.1"/>
    </source>
</evidence>
<dbReference type="InterPro" id="IPR039542">
    <property type="entry name" value="Erv_N"/>
</dbReference>
<dbReference type="GO" id="GO:0030134">
    <property type="term" value="C:COPII-coated ER to Golgi transport vesicle"/>
    <property type="evidence" value="ECO:0007669"/>
    <property type="project" value="TreeGrafter"/>
</dbReference>
<evidence type="ECO:0000313" key="10">
    <source>
        <dbReference type="Proteomes" id="UP001212152"/>
    </source>
</evidence>
<dbReference type="GO" id="GO:0006890">
    <property type="term" value="P:retrograde vesicle-mediated transport, Golgi to endoplasmic reticulum"/>
    <property type="evidence" value="ECO:0007669"/>
    <property type="project" value="TreeGrafter"/>
</dbReference>
<keyword evidence="3 6" id="KW-0812">Transmembrane</keyword>
<comment type="subcellular location">
    <subcellularLocation>
        <location evidence="1">Membrane</location>
        <topology evidence="1">Multi-pass membrane protein</topology>
    </subcellularLocation>
</comment>
<evidence type="ECO:0000256" key="6">
    <source>
        <dbReference type="SAM" id="Phobius"/>
    </source>
</evidence>
<evidence type="ECO:0008006" key="11">
    <source>
        <dbReference type="Google" id="ProtNLM"/>
    </source>
</evidence>
<dbReference type="AlphaFoldDB" id="A0AAD5TDU6"/>
<dbReference type="GO" id="GO:0006888">
    <property type="term" value="P:endoplasmic reticulum to Golgi vesicle-mediated transport"/>
    <property type="evidence" value="ECO:0007669"/>
    <property type="project" value="TreeGrafter"/>
</dbReference>
<feature type="transmembrane region" description="Helical" evidence="6">
    <location>
        <begin position="46"/>
        <end position="66"/>
    </location>
</feature>
<dbReference type="Pfam" id="PF07970">
    <property type="entry name" value="COPIIcoated_ERV"/>
    <property type="match status" value="1"/>
</dbReference>
<dbReference type="InterPro" id="IPR045888">
    <property type="entry name" value="Erv"/>
</dbReference>